<dbReference type="AlphaFoldDB" id="A0A3M7QHY9"/>
<feature type="region of interest" description="Disordered" evidence="1">
    <location>
        <begin position="73"/>
        <end position="92"/>
    </location>
</feature>
<evidence type="ECO:0000256" key="1">
    <source>
        <dbReference type="SAM" id="MobiDB-lite"/>
    </source>
</evidence>
<keyword evidence="2" id="KW-0812">Transmembrane</keyword>
<feature type="region of interest" description="Disordered" evidence="1">
    <location>
        <begin position="1"/>
        <end position="66"/>
    </location>
</feature>
<feature type="compositionally biased region" description="Basic and acidic residues" evidence="1">
    <location>
        <begin position="56"/>
        <end position="66"/>
    </location>
</feature>
<comment type="caution">
    <text evidence="3">The sequence shown here is derived from an EMBL/GenBank/DDBJ whole genome shotgun (WGS) entry which is preliminary data.</text>
</comment>
<evidence type="ECO:0000313" key="3">
    <source>
        <dbReference type="EMBL" id="RNA10585.1"/>
    </source>
</evidence>
<sequence>MRKLKENVASQTNFDKHSTVSNNFSSQKTAPNISARQSGLLDSNTENLPGNLVNPSEKKFDNSTPREIKSNFYLNENPQEDVNKKTTDRNSRMSRMENEPFLTIDTEKNAIENDQQNSSTKLNETYRIKTRIEQKFPKLYDRQKFFWAAATIVKFIMRIKIKSEQTAKMPDRTGSASVFRIRLLEIMTAVHRVYLEPEGPIYSSLMNFIANENDMNALFDVDSLINSQCIQTLCQNVEEICQRISEFMPKEGIIGTTAKSALLTLISEGNKFPENYFWDGEKERLKFDENGKIRNINRGRAILILMSAMISRGLITTLLIKPIKFRLLRGEIPPNIKLNIKILATVMCFIVRKVNNNTDIPLDFPWEWQSSLFNDIRMKPIYESPDVVFTVEKCRKLFVNWANEYINRLDETAGLTR</sequence>
<accession>A0A3M7QHY9</accession>
<name>A0A3M7QHY9_BRAPC</name>
<keyword evidence="2" id="KW-0472">Membrane</keyword>
<dbReference type="Proteomes" id="UP000276133">
    <property type="component" value="Unassembled WGS sequence"/>
</dbReference>
<protein>
    <submittedName>
        <fullName evidence="3">RelA-associated inhibitor-like</fullName>
    </submittedName>
</protein>
<dbReference type="EMBL" id="REGN01006156">
    <property type="protein sequence ID" value="RNA10585.1"/>
    <property type="molecule type" value="Genomic_DNA"/>
</dbReference>
<reference evidence="3 4" key="1">
    <citation type="journal article" date="2018" name="Sci. Rep.">
        <title>Genomic signatures of local adaptation to the degree of environmental predictability in rotifers.</title>
        <authorList>
            <person name="Franch-Gras L."/>
            <person name="Hahn C."/>
            <person name="Garcia-Roger E.M."/>
            <person name="Carmona M.J."/>
            <person name="Serra M."/>
            <person name="Gomez A."/>
        </authorList>
    </citation>
    <scope>NUCLEOTIDE SEQUENCE [LARGE SCALE GENOMIC DNA]</scope>
    <source>
        <strain evidence="3">HYR1</strain>
    </source>
</reference>
<evidence type="ECO:0000313" key="4">
    <source>
        <dbReference type="Proteomes" id="UP000276133"/>
    </source>
</evidence>
<keyword evidence="2" id="KW-1133">Transmembrane helix</keyword>
<proteinExistence type="predicted"/>
<feature type="compositionally biased region" description="Polar residues" evidence="1">
    <location>
        <begin position="8"/>
        <end position="48"/>
    </location>
</feature>
<keyword evidence="4" id="KW-1185">Reference proteome</keyword>
<feature type="transmembrane region" description="Helical" evidence="2">
    <location>
        <begin position="301"/>
        <end position="320"/>
    </location>
</feature>
<dbReference type="OrthoDB" id="5969023at2759"/>
<dbReference type="STRING" id="10195.A0A3M7QHY9"/>
<evidence type="ECO:0000256" key="2">
    <source>
        <dbReference type="SAM" id="Phobius"/>
    </source>
</evidence>
<feature type="compositionally biased region" description="Basic and acidic residues" evidence="1">
    <location>
        <begin position="81"/>
        <end position="92"/>
    </location>
</feature>
<gene>
    <name evidence="3" type="ORF">BpHYR1_044798</name>
</gene>
<organism evidence="3 4">
    <name type="scientific">Brachionus plicatilis</name>
    <name type="common">Marine rotifer</name>
    <name type="synonym">Brachionus muelleri</name>
    <dbReference type="NCBI Taxonomy" id="10195"/>
    <lineage>
        <taxon>Eukaryota</taxon>
        <taxon>Metazoa</taxon>
        <taxon>Spiralia</taxon>
        <taxon>Gnathifera</taxon>
        <taxon>Rotifera</taxon>
        <taxon>Eurotatoria</taxon>
        <taxon>Monogononta</taxon>
        <taxon>Pseudotrocha</taxon>
        <taxon>Ploima</taxon>
        <taxon>Brachionidae</taxon>
        <taxon>Brachionus</taxon>
    </lineage>
</organism>